<evidence type="ECO:0000256" key="2">
    <source>
        <dbReference type="ARBA" id="ARBA00022679"/>
    </source>
</evidence>
<evidence type="ECO:0008006" key="4">
    <source>
        <dbReference type="Google" id="ProtNLM"/>
    </source>
</evidence>
<reference evidence="3" key="1">
    <citation type="submission" date="2018-05" db="EMBL/GenBank/DDBJ databases">
        <authorList>
            <person name="Lanie J.A."/>
            <person name="Ng W.-L."/>
            <person name="Kazmierczak K.M."/>
            <person name="Andrzejewski T.M."/>
            <person name="Davidsen T.M."/>
            <person name="Wayne K.J."/>
            <person name="Tettelin H."/>
            <person name="Glass J.I."/>
            <person name="Rusch D."/>
            <person name="Podicherti R."/>
            <person name="Tsui H.-C.T."/>
            <person name="Winkler M.E."/>
        </authorList>
    </citation>
    <scope>NUCLEOTIDE SEQUENCE</scope>
</reference>
<dbReference type="Pfam" id="PF01075">
    <property type="entry name" value="Glyco_transf_9"/>
    <property type="match status" value="1"/>
</dbReference>
<gene>
    <name evidence="3" type="ORF">METZ01_LOCUS113828</name>
</gene>
<keyword evidence="2" id="KW-0808">Transferase</keyword>
<dbReference type="SUPFAM" id="SSF53756">
    <property type="entry name" value="UDP-Glycosyltransferase/glycogen phosphorylase"/>
    <property type="match status" value="1"/>
</dbReference>
<dbReference type="CDD" id="cd03789">
    <property type="entry name" value="GT9_LPS_heptosyltransferase"/>
    <property type="match status" value="1"/>
</dbReference>
<dbReference type="InterPro" id="IPR002201">
    <property type="entry name" value="Glyco_trans_9"/>
</dbReference>
<keyword evidence="1" id="KW-0328">Glycosyltransferase</keyword>
<dbReference type="PANTHER" id="PTHR30160">
    <property type="entry name" value="TETRAACYLDISACCHARIDE 4'-KINASE-RELATED"/>
    <property type="match status" value="1"/>
</dbReference>
<protein>
    <recommendedName>
        <fullName evidence="4">Glycosyltransferase family 9 protein</fullName>
    </recommendedName>
</protein>
<dbReference type="Gene3D" id="3.40.50.2000">
    <property type="entry name" value="Glycogen Phosphorylase B"/>
    <property type="match status" value="2"/>
</dbReference>
<proteinExistence type="predicted"/>
<feature type="non-terminal residue" evidence="3">
    <location>
        <position position="1"/>
    </location>
</feature>
<evidence type="ECO:0000313" key="3">
    <source>
        <dbReference type="EMBL" id="SVA60974.1"/>
    </source>
</evidence>
<dbReference type="EMBL" id="UINC01014265">
    <property type="protein sequence ID" value="SVA60974.1"/>
    <property type="molecule type" value="Genomic_DNA"/>
</dbReference>
<dbReference type="GO" id="GO:0009244">
    <property type="term" value="P:lipopolysaccharide core region biosynthetic process"/>
    <property type="evidence" value="ECO:0007669"/>
    <property type="project" value="TreeGrafter"/>
</dbReference>
<organism evidence="3">
    <name type="scientific">marine metagenome</name>
    <dbReference type="NCBI Taxonomy" id="408172"/>
    <lineage>
        <taxon>unclassified sequences</taxon>
        <taxon>metagenomes</taxon>
        <taxon>ecological metagenomes</taxon>
    </lineage>
</organism>
<dbReference type="PANTHER" id="PTHR30160:SF1">
    <property type="entry name" value="LIPOPOLYSACCHARIDE 1,2-N-ACETYLGLUCOSAMINETRANSFERASE-RELATED"/>
    <property type="match status" value="1"/>
</dbReference>
<sequence length="392" mass="42163">VFDHLHIHNRAERWLVGATDLALSVGAVITSRSTPISHQPTRILLLRLERIGDLLMTLPALLKLRAAFPAATIDLVVGSWNASLARLLTVVDHVETVDAPWLARGHQETGYLTLTRQASHWRTAQYDLAINFEGDIRSNALMALCGAPRRVGFDIKGGGAFLTDHATYDRQAHIATNAMRLVDITLPHSQDSGATDDSLPLVIPESARTQVQDVLRQIGRPAIGIHASGGRAIKQWDPTRFAEAATRLARSRGATIVLTGSAEDRAEVDRVKTALPSDLPVTDLSGALDLPGLAVILEHLSLFITGDTGPMHLAAAMGTPIVAVFGPSDPTNYGPLTSRSRVVRVDLWCSPCNQIRRPPSRCVGHVPDCLVGVEVDQVVAAANDLLADQGVE</sequence>
<dbReference type="GO" id="GO:0008713">
    <property type="term" value="F:ADP-heptose-lipopolysaccharide heptosyltransferase activity"/>
    <property type="evidence" value="ECO:0007669"/>
    <property type="project" value="TreeGrafter"/>
</dbReference>
<evidence type="ECO:0000256" key="1">
    <source>
        <dbReference type="ARBA" id="ARBA00022676"/>
    </source>
</evidence>
<dbReference type="InterPro" id="IPR051199">
    <property type="entry name" value="LPS_LOS_Heptosyltrfase"/>
</dbReference>
<name>A0A381X8A7_9ZZZZ</name>
<accession>A0A381X8A7</accession>
<dbReference type="GO" id="GO:0005829">
    <property type="term" value="C:cytosol"/>
    <property type="evidence" value="ECO:0007669"/>
    <property type="project" value="TreeGrafter"/>
</dbReference>
<dbReference type="AlphaFoldDB" id="A0A381X8A7"/>